<accession>A0ABT2UV02</accession>
<dbReference type="RefSeq" id="WP_262562902.1">
    <property type="nucleotide sequence ID" value="NZ_JAOQJF010000001.1"/>
</dbReference>
<feature type="domain" description="Protein CotJB" evidence="1">
    <location>
        <begin position="9"/>
        <end position="97"/>
    </location>
</feature>
<protein>
    <submittedName>
        <fullName evidence="2">Spore coat protein CotJB</fullName>
    </submittedName>
</protein>
<keyword evidence="2" id="KW-0946">Virion</keyword>
<gene>
    <name evidence="2" type="ORF">OCV69_00590</name>
</gene>
<reference evidence="2 3" key="1">
    <citation type="journal article" date="2021" name="ISME Commun">
        <title>Automated analysis of genomic sequences facilitates high-throughput and comprehensive description of bacteria.</title>
        <authorList>
            <person name="Hitch T.C.A."/>
        </authorList>
    </citation>
    <scope>NUCLEOTIDE SEQUENCE [LARGE SCALE GENOMIC DNA]</scope>
    <source>
        <strain evidence="3">f_CCE</strain>
    </source>
</reference>
<keyword evidence="3" id="KW-1185">Reference proteome</keyword>
<name>A0ABT2UV02_9FIRM</name>
<sequence>MDNNMDRMQLMKKIGEASFMVNDLTLYLDTHPTDQEALKAFSEASKKRRELMEIRADQFEPLTMDLVCPDTNNQSRSLTKYPDQKHFTWSDGPMPWEGGAL</sequence>
<organism evidence="2 3">
    <name type="scientific">Alitiscatomonas aceti</name>
    <dbReference type="NCBI Taxonomy" id="2981724"/>
    <lineage>
        <taxon>Bacteria</taxon>
        <taxon>Bacillati</taxon>
        <taxon>Bacillota</taxon>
        <taxon>Clostridia</taxon>
        <taxon>Lachnospirales</taxon>
        <taxon>Lachnospiraceae</taxon>
        <taxon>Alitiscatomonas</taxon>
    </lineage>
</organism>
<dbReference type="Proteomes" id="UP001652395">
    <property type="component" value="Unassembled WGS sequence"/>
</dbReference>
<dbReference type="EMBL" id="JAOQJF010000001">
    <property type="protein sequence ID" value="MCU6798450.1"/>
    <property type="molecule type" value="Genomic_DNA"/>
</dbReference>
<keyword evidence="2" id="KW-0167">Capsid protein</keyword>
<evidence type="ECO:0000313" key="2">
    <source>
        <dbReference type="EMBL" id="MCU6798450.1"/>
    </source>
</evidence>
<dbReference type="Pfam" id="PF12652">
    <property type="entry name" value="CotJB"/>
    <property type="match status" value="1"/>
</dbReference>
<dbReference type="InterPro" id="IPR024207">
    <property type="entry name" value="CotJB_dom"/>
</dbReference>
<evidence type="ECO:0000259" key="1">
    <source>
        <dbReference type="Pfam" id="PF12652"/>
    </source>
</evidence>
<evidence type="ECO:0000313" key="3">
    <source>
        <dbReference type="Proteomes" id="UP001652395"/>
    </source>
</evidence>
<comment type="caution">
    <text evidence="2">The sequence shown here is derived from an EMBL/GenBank/DDBJ whole genome shotgun (WGS) entry which is preliminary data.</text>
</comment>
<proteinExistence type="predicted"/>